<reference evidence="1 2" key="1">
    <citation type="journal article" date="2014" name="Genome Announc.">
        <title>Complete Genome Sequence of Ehrlichia muris Strain AS145T, a Model Monocytotropic Ehrlichia Strain.</title>
        <authorList>
            <person name="Thirumalapura N.R."/>
            <person name="Qin X."/>
            <person name="Kuriakose J.A."/>
            <person name="Walker D.H."/>
        </authorList>
    </citation>
    <scope>NUCLEOTIDE SEQUENCE [LARGE SCALE GENOMIC DNA]</scope>
    <source>
        <strain evidence="2">AS154</strain>
    </source>
</reference>
<dbReference type="HOGENOM" id="CLU_2860614_0_0_5"/>
<evidence type="ECO:0000313" key="1">
    <source>
        <dbReference type="EMBL" id="AHC39700.1"/>
    </source>
</evidence>
<sequence length="64" mass="7612">MSIVLSGLAHPFQYICIKLLSSRNPTCIDNEPVDNFPEDMRLMFMQHRYITFNMNRKLDCKVQF</sequence>
<gene>
    <name evidence="1" type="ORF">EMUR_01830</name>
</gene>
<dbReference type="AlphaFoldDB" id="V9R7E2"/>
<organism evidence="1 2">
    <name type="scientific">Ehrlichia muris AS145</name>
    <dbReference type="NCBI Taxonomy" id="1423892"/>
    <lineage>
        <taxon>Bacteria</taxon>
        <taxon>Pseudomonadati</taxon>
        <taxon>Pseudomonadota</taxon>
        <taxon>Alphaproteobacteria</taxon>
        <taxon>Rickettsiales</taxon>
        <taxon>Anaplasmataceae</taxon>
        <taxon>Ehrlichia</taxon>
    </lineage>
</organism>
<accession>V9R7E2</accession>
<evidence type="ECO:0000313" key="2">
    <source>
        <dbReference type="Proteomes" id="UP000018689"/>
    </source>
</evidence>
<dbReference type="STRING" id="1423892.EMUR_01830"/>
<dbReference type="Proteomes" id="UP000018689">
    <property type="component" value="Chromosome"/>
</dbReference>
<protein>
    <submittedName>
        <fullName evidence="1">Uncharacterized protein</fullName>
    </submittedName>
</protein>
<keyword evidence="2" id="KW-1185">Reference proteome</keyword>
<dbReference type="EMBL" id="CP006917">
    <property type="protein sequence ID" value="AHC39700.1"/>
    <property type="molecule type" value="Genomic_DNA"/>
</dbReference>
<dbReference type="KEGG" id="emr:EMUR_01830"/>
<proteinExistence type="predicted"/>
<dbReference type="PATRIC" id="fig|1423892.3.peg.372"/>
<name>V9R7E2_9RICK</name>